<feature type="transmembrane region" description="Helical" evidence="1">
    <location>
        <begin position="224"/>
        <end position="245"/>
    </location>
</feature>
<feature type="transmembrane region" description="Helical" evidence="1">
    <location>
        <begin position="302"/>
        <end position="319"/>
    </location>
</feature>
<feature type="domain" description="Acyltransferase 3" evidence="2">
    <location>
        <begin position="2"/>
        <end position="321"/>
    </location>
</feature>
<feature type="transmembrane region" description="Helical" evidence="1">
    <location>
        <begin position="69"/>
        <end position="86"/>
    </location>
</feature>
<dbReference type="Pfam" id="PF01757">
    <property type="entry name" value="Acyl_transf_3"/>
    <property type="match status" value="1"/>
</dbReference>
<sequence length="354" mass="40449">MVFFHHFNPCKNSTGTIGLFLERVCEQWHVGVTIFFVLSGLLISLRYFDSIELTRNWAGRYMRNRLARIYPLYFLLSAVTIFFAATCPDLGLMPEWQTFSNPERGMLTFLNLSFLRGFFSSFKFSGISQGWSLTVEESFYLIAPFLLIGIKYRKQLIWLYAPALIMAGLLLTKIFAPLNLFGFFGSDTFLFNYTFFGRSTEFIIGIALGLLVKKELLANHHADGFKWTLAGVTWIAGSILVLVFLDSPNDFDNGLINPLSIAINNALLPVGIAMLFYGLIFERTLIQKMLESRLMDALGKSSYAFYLVHLGIFSLLLDKYLTESIVVKFVFLNGLAFLLYKLVEHPMHKKLAWR</sequence>
<dbReference type="EMBL" id="QYCN01000028">
    <property type="protein sequence ID" value="RIY07583.1"/>
    <property type="molecule type" value="Genomic_DNA"/>
</dbReference>
<feature type="transmembrane region" description="Helical" evidence="1">
    <location>
        <begin position="130"/>
        <end position="150"/>
    </location>
</feature>
<feature type="transmembrane region" description="Helical" evidence="1">
    <location>
        <begin position="261"/>
        <end position="281"/>
    </location>
</feature>
<feature type="transmembrane region" description="Helical" evidence="1">
    <location>
        <begin position="28"/>
        <end position="48"/>
    </location>
</feature>
<dbReference type="InterPro" id="IPR050879">
    <property type="entry name" value="Acyltransferase_3"/>
</dbReference>
<reference evidence="3 4" key="1">
    <citation type="submission" date="2019-01" db="EMBL/GenBank/DDBJ databases">
        <title>Hymenobacter humicola sp. nov., isolated from soils in Antarctica.</title>
        <authorList>
            <person name="Sedlacek I."/>
            <person name="Holochova P."/>
            <person name="Kralova S."/>
            <person name="Pantucek R."/>
            <person name="Stankova E."/>
            <person name="Vrbovska V."/>
            <person name="Kristofova L."/>
            <person name="Svec P."/>
            <person name="Busse H.-J."/>
        </authorList>
    </citation>
    <scope>NUCLEOTIDE SEQUENCE [LARGE SCALE GENOMIC DNA]</scope>
    <source>
        <strain evidence="3 4">CCM 8852</strain>
    </source>
</reference>
<evidence type="ECO:0000313" key="3">
    <source>
        <dbReference type="EMBL" id="RIY07583.1"/>
    </source>
</evidence>
<dbReference type="AlphaFoldDB" id="A0A418QR27"/>
<keyword evidence="4" id="KW-1185">Reference proteome</keyword>
<keyword evidence="1" id="KW-0472">Membrane</keyword>
<evidence type="ECO:0000256" key="1">
    <source>
        <dbReference type="SAM" id="Phobius"/>
    </source>
</evidence>
<feature type="transmembrane region" description="Helical" evidence="1">
    <location>
        <begin position="325"/>
        <end position="343"/>
    </location>
</feature>
<dbReference type="GO" id="GO:0016020">
    <property type="term" value="C:membrane"/>
    <property type="evidence" value="ECO:0007669"/>
    <property type="project" value="TreeGrafter"/>
</dbReference>
<feature type="transmembrane region" description="Helical" evidence="1">
    <location>
        <begin position="190"/>
        <end position="212"/>
    </location>
</feature>
<dbReference type="PANTHER" id="PTHR23028">
    <property type="entry name" value="ACETYLTRANSFERASE"/>
    <property type="match status" value="1"/>
</dbReference>
<keyword evidence="1" id="KW-0812">Transmembrane</keyword>
<dbReference type="GO" id="GO:0009103">
    <property type="term" value="P:lipopolysaccharide biosynthetic process"/>
    <property type="evidence" value="ECO:0007669"/>
    <property type="project" value="TreeGrafter"/>
</dbReference>
<dbReference type="InterPro" id="IPR002656">
    <property type="entry name" value="Acyl_transf_3_dom"/>
</dbReference>
<protein>
    <submittedName>
        <fullName evidence="3">Acyltransferase</fullName>
    </submittedName>
</protein>
<keyword evidence="3" id="KW-0808">Transferase</keyword>
<organism evidence="3 4">
    <name type="scientific">Hymenobacter rubripertinctus</name>
    <dbReference type="NCBI Taxonomy" id="2029981"/>
    <lineage>
        <taxon>Bacteria</taxon>
        <taxon>Pseudomonadati</taxon>
        <taxon>Bacteroidota</taxon>
        <taxon>Cytophagia</taxon>
        <taxon>Cytophagales</taxon>
        <taxon>Hymenobacteraceae</taxon>
        <taxon>Hymenobacter</taxon>
    </lineage>
</organism>
<name>A0A418QR27_9BACT</name>
<feature type="transmembrane region" description="Helical" evidence="1">
    <location>
        <begin position="157"/>
        <end position="178"/>
    </location>
</feature>
<dbReference type="PANTHER" id="PTHR23028:SF53">
    <property type="entry name" value="ACYL_TRANSF_3 DOMAIN-CONTAINING PROTEIN"/>
    <property type="match status" value="1"/>
</dbReference>
<accession>A0A418QR27</accession>
<gene>
    <name evidence="3" type="ORF">D0T11_15995</name>
</gene>
<evidence type="ECO:0000259" key="2">
    <source>
        <dbReference type="Pfam" id="PF01757"/>
    </source>
</evidence>
<keyword evidence="1" id="KW-1133">Transmembrane helix</keyword>
<keyword evidence="3" id="KW-0012">Acyltransferase</keyword>
<comment type="caution">
    <text evidence="3">The sequence shown here is derived from an EMBL/GenBank/DDBJ whole genome shotgun (WGS) entry which is preliminary data.</text>
</comment>
<proteinExistence type="predicted"/>
<dbReference type="GO" id="GO:0016747">
    <property type="term" value="F:acyltransferase activity, transferring groups other than amino-acyl groups"/>
    <property type="evidence" value="ECO:0007669"/>
    <property type="project" value="InterPro"/>
</dbReference>
<dbReference type="Proteomes" id="UP000284250">
    <property type="component" value="Unassembled WGS sequence"/>
</dbReference>
<evidence type="ECO:0000313" key="4">
    <source>
        <dbReference type="Proteomes" id="UP000284250"/>
    </source>
</evidence>